<dbReference type="Proteomes" id="UP000030706">
    <property type="component" value="Unassembled WGS sequence"/>
</dbReference>
<name>A0A074XSF0_AURPU</name>
<accession>A0A074XSF0</accession>
<dbReference type="HOGENOM" id="CLU_2346342_0_0_1"/>
<gene>
    <name evidence="1" type="ORF">M438DRAFT_178379</name>
</gene>
<evidence type="ECO:0000313" key="1">
    <source>
        <dbReference type="EMBL" id="KEQ86559.1"/>
    </source>
</evidence>
<evidence type="ECO:0000313" key="2">
    <source>
        <dbReference type="Proteomes" id="UP000030706"/>
    </source>
</evidence>
<sequence length="97" mass="10726">MLCRNASASKEANTTTGIRSDPIHMNYFSFSCSRTLVLSDGSILPLSQVHDHCKHSSSAYRCDACQRHHGGFCTYFTKRGHSVADLFATSKPYASSY</sequence>
<dbReference type="PROSITE" id="PS51257">
    <property type="entry name" value="PROKAR_LIPOPROTEIN"/>
    <property type="match status" value="1"/>
</dbReference>
<organism evidence="1 2">
    <name type="scientific">Aureobasidium pullulans EXF-150</name>
    <dbReference type="NCBI Taxonomy" id="1043002"/>
    <lineage>
        <taxon>Eukaryota</taxon>
        <taxon>Fungi</taxon>
        <taxon>Dikarya</taxon>
        <taxon>Ascomycota</taxon>
        <taxon>Pezizomycotina</taxon>
        <taxon>Dothideomycetes</taxon>
        <taxon>Dothideomycetidae</taxon>
        <taxon>Dothideales</taxon>
        <taxon>Saccotheciaceae</taxon>
        <taxon>Aureobasidium</taxon>
    </lineage>
</organism>
<dbReference type="AlphaFoldDB" id="A0A074XSF0"/>
<dbReference type="GeneID" id="40741482"/>
<dbReference type="RefSeq" id="XP_029762746.1">
    <property type="nucleotide sequence ID" value="XM_029899176.1"/>
</dbReference>
<keyword evidence="2" id="KW-1185">Reference proteome</keyword>
<protein>
    <submittedName>
        <fullName evidence="1">Uncharacterized protein</fullName>
    </submittedName>
</protein>
<proteinExistence type="predicted"/>
<reference evidence="1 2" key="1">
    <citation type="journal article" date="2014" name="BMC Genomics">
        <title>Genome sequencing of four Aureobasidium pullulans varieties: biotechnological potential, stress tolerance, and description of new species.</title>
        <authorList>
            <person name="Gostin Ar C."/>
            <person name="Ohm R.A."/>
            <person name="Kogej T."/>
            <person name="Sonjak S."/>
            <person name="Turk M."/>
            <person name="Zajc J."/>
            <person name="Zalar P."/>
            <person name="Grube M."/>
            <person name="Sun H."/>
            <person name="Han J."/>
            <person name="Sharma A."/>
            <person name="Chiniquy J."/>
            <person name="Ngan C.Y."/>
            <person name="Lipzen A."/>
            <person name="Barry K."/>
            <person name="Grigoriev I.V."/>
            <person name="Gunde-Cimerman N."/>
        </authorList>
    </citation>
    <scope>NUCLEOTIDE SEQUENCE [LARGE SCALE GENOMIC DNA]</scope>
    <source>
        <strain evidence="1 2">EXF-150</strain>
    </source>
</reference>
<dbReference type="EMBL" id="KL584978">
    <property type="protein sequence ID" value="KEQ86559.1"/>
    <property type="molecule type" value="Genomic_DNA"/>
</dbReference>